<feature type="transmembrane region" description="Helical" evidence="4">
    <location>
        <begin position="290"/>
        <end position="310"/>
    </location>
</feature>
<name>A0A1I3U9T7_9GAMM</name>
<accession>A0A1I3U9T7</accession>
<feature type="transmembrane region" description="Helical" evidence="4">
    <location>
        <begin position="177"/>
        <end position="198"/>
    </location>
</feature>
<protein>
    <submittedName>
        <fullName evidence="5">Major Facilitator Superfamily protein</fullName>
    </submittedName>
</protein>
<evidence type="ECO:0000313" key="5">
    <source>
        <dbReference type="EMBL" id="SFJ78521.1"/>
    </source>
</evidence>
<gene>
    <name evidence="5" type="ORF">SAMN04488079_101203</name>
</gene>
<keyword evidence="1 4" id="KW-0812">Transmembrane</keyword>
<feature type="transmembrane region" description="Helical" evidence="4">
    <location>
        <begin position="348"/>
        <end position="366"/>
    </location>
</feature>
<feature type="transmembrane region" description="Helical" evidence="4">
    <location>
        <begin position="322"/>
        <end position="342"/>
    </location>
</feature>
<dbReference type="PANTHER" id="PTHR23526">
    <property type="entry name" value="INTEGRAL MEMBRANE TRANSPORT PROTEIN-RELATED"/>
    <property type="match status" value="1"/>
</dbReference>
<dbReference type="SUPFAM" id="SSF103473">
    <property type="entry name" value="MFS general substrate transporter"/>
    <property type="match status" value="1"/>
</dbReference>
<dbReference type="PANTHER" id="PTHR23526:SF2">
    <property type="entry name" value="MAJOR FACILITATOR SUPERFAMILY (MFS) PROFILE DOMAIN-CONTAINING PROTEIN"/>
    <property type="match status" value="1"/>
</dbReference>
<dbReference type="RefSeq" id="WP_091711325.1">
    <property type="nucleotide sequence ID" value="NZ_FOSH01000001.1"/>
</dbReference>
<evidence type="ECO:0000256" key="2">
    <source>
        <dbReference type="ARBA" id="ARBA00022989"/>
    </source>
</evidence>
<feature type="transmembrane region" description="Helical" evidence="4">
    <location>
        <begin position="139"/>
        <end position="157"/>
    </location>
</feature>
<dbReference type="InterPro" id="IPR011701">
    <property type="entry name" value="MFS"/>
</dbReference>
<organism evidence="5 6">
    <name type="scientific">Methylophaga sulfidovorans</name>
    <dbReference type="NCBI Taxonomy" id="45496"/>
    <lineage>
        <taxon>Bacteria</taxon>
        <taxon>Pseudomonadati</taxon>
        <taxon>Pseudomonadota</taxon>
        <taxon>Gammaproteobacteria</taxon>
        <taxon>Thiotrichales</taxon>
        <taxon>Piscirickettsiaceae</taxon>
        <taxon>Methylophaga</taxon>
    </lineage>
</organism>
<evidence type="ECO:0000313" key="6">
    <source>
        <dbReference type="Proteomes" id="UP000198924"/>
    </source>
</evidence>
<dbReference type="InterPro" id="IPR036259">
    <property type="entry name" value="MFS_trans_sf"/>
</dbReference>
<dbReference type="EMBL" id="FOSH01000001">
    <property type="protein sequence ID" value="SFJ78521.1"/>
    <property type="molecule type" value="Genomic_DNA"/>
</dbReference>
<sequence>MSKQEKDVTKTAAQAAWNTLTSEDDGRACKDIPEAACHEQPRNFLTHIISLSLTKSADAFINPKLILSWILTTLGAPAYFIGLLVPLREAGSLLPQLFIANTIRSLPLRKYAWVLGSFIQGLCAAGMGIAVIFLEGTPLGLTIVCLLGLLAFSRSMCSVSYKDVLGKTVSKSKRGTATGTASSLSAGLVIAYALLISLNIVDKLTLVTIGLFFAAGFWIIASALFSTLEEQRGATEGGGSLFVIAKQNFSYLYKDRELGLFIVTRALLIATALAPPFMLALNAENLNNNIGGLGSLLLASSLASLVSGYVWGRLADISSRKVLLLSGFSAGIALLLTVFAASNKLLDIYWVLPALLFALMVAYEGVRMGRSIHLVDIADQDKRAIYTALSNSIIGVFLLLGGLFSVISHWYGEQVVLLLFALMSFSSMISAYLMKEAQ</sequence>
<dbReference type="OrthoDB" id="1117124at2"/>
<dbReference type="GO" id="GO:0022857">
    <property type="term" value="F:transmembrane transporter activity"/>
    <property type="evidence" value="ECO:0007669"/>
    <property type="project" value="InterPro"/>
</dbReference>
<dbReference type="Pfam" id="PF07690">
    <property type="entry name" value="MFS_1"/>
    <property type="match status" value="1"/>
</dbReference>
<proteinExistence type="predicted"/>
<feature type="transmembrane region" description="Helical" evidence="4">
    <location>
        <begin position="204"/>
        <end position="225"/>
    </location>
</feature>
<evidence type="ECO:0000256" key="1">
    <source>
        <dbReference type="ARBA" id="ARBA00022692"/>
    </source>
</evidence>
<feature type="transmembrane region" description="Helical" evidence="4">
    <location>
        <begin position="66"/>
        <end position="87"/>
    </location>
</feature>
<evidence type="ECO:0000256" key="3">
    <source>
        <dbReference type="ARBA" id="ARBA00023136"/>
    </source>
</evidence>
<feature type="transmembrane region" description="Helical" evidence="4">
    <location>
        <begin position="258"/>
        <end position="278"/>
    </location>
</feature>
<dbReference type="InterPro" id="IPR052528">
    <property type="entry name" value="Sugar_transport-like"/>
</dbReference>
<keyword evidence="2 4" id="KW-1133">Transmembrane helix</keyword>
<evidence type="ECO:0000256" key="4">
    <source>
        <dbReference type="SAM" id="Phobius"/>
    </source>
</evidence>
<feature type="transmembrane region" description="Helical" evidence="4">
    <location>
        <begin position="386"/>
        <end position="410"/>
    </location>
</feature>
<keyword evidence="6" id="KW-1185">Reference proteome</keyword>
<reference evidence="6" key="1">
    <citation type="submission" date="2016-10" db="EMBL/GenBank/DDBJ databases">
        <authorList>
            <person name="Varghese N."/>
            <person name="Submissions S."/>
        </authorList>
    </citation>
    <scope>NUCLEOTIDE SEQUENCE [LARGE SCALE GENOMIC DNA]</scope>
    <source>
        <strain evidence="6">DSM 11578</strain>
    </source>
</reference>
<dbReference type="Gene3D" id="1.20.1250.20">
    <property type="entry name" value="MFS general substrate transporter like domains"/>
    <property type="match status" value="1"/>
</dbReference>
<feature type="transmembrane region" description="Helical" evidence="4">
    <location>
        <begin position="416"/>
        <end position="434"/>
    </location>
</feature>
<dbReference type="AlphaFoldDB" id="A0A1I3U9T7"/>
<keyword evidence="3 4" id="KW-0472">Membrane</keyword>
<feature type="transmembrane region" description="Helical" evidence="4">
    <location>
        <begin position="111"/>
        <end position="133"/>
    </location>
</feature>
<dbReference type="Proteomes" id="UP000198924">
    <property type="component" value="Unassembled WGS sequence"/>
</dbReference>
<dbReference type="STRING" id="45496.SAMN04488079_101203"/>